<proteinExistence type="predicted"/>
<protein>
    <submittedName>
        <fullName evidence="2">Uncharacterized protein</fullName>
    </submittedName>
</protein>
<sequence length="74" mass="8639">MKAKDAIHDTVGSQERRSGMTMFIIWLAIAIFLFFIALELGVSYWLNSEMDEKLSKPQVMLHNIREKLVRKRVS</sequence>
<dbReference type="RefSeq" id="WP_061144376.1">
    <property type="nucleotide sequence ID" value="NZ_LNNH01000055.1"/>
</dbReference>
<name>A0A109MSS3_9BACI</name>
<gene>
    <name evidence="2" type="ORF">AS888_02605</name>
</gene>
<keyword evidence="1" id="KW-0472">Membrane</keyword>
<dbReference type="EMBL" id="LNNH01000055">
    <property type="protein sequence ID" value="KWW11437.1"/>
    <property type="molecule type" value="Genomic_DNA"/>
</dbReference>
<keyword evidence="1" id="KW-1133">Transmembrane helix</keyword>
<evidence type="ECO:0000256" key="1">
    <source>
        <dbReference type="SAM" id="Phobius"/>
    </source>
</evidence>
<reference evidence="2 3" key="1">
    <citation type="submission" date="2015-11" db="EMBL/GenBank/DDBJ databases">
        <title>Genome Sequence of Bacillus simplex strain VanAntwerpen2.</title>
        <authorList>
            <person name="Couger M.B."/>
        </authorList>
    </citation>
    <scope>NUCLEOTIDE SEQUENCE [LARGE SCALE GENOMIC DNA]</scope>
    <source>
        <strain evidence="2 3">VanAntwerpen02</strain>
    </source>
</reference>
<dbReference type="AlphaFoldDB" id="A0A109MSS3"/>
<evidence type="ECO:0000313" key="2">
    <source>
        <dbReference type="EMBL" id="KWW11437.1"/>
    </source>
</evidence>
<organism evidence="2 3">
    <name type="scientific">Peribacillus simplex</name>
    <dbReference type="NCBI Taxonomy" id="1478"/>
    <lineage>
        <taxon>Bacteria</taxon>
        <taxon>Bacillati</taxon>
        <taxon>Bacillota</taxon>
        <taxon>Bacilli</taxon>
        <taxon>Bacillales</taxon>
        <taxon>Bacillaceae</taxon>
        <taxon>Peribacillus</taxon>
    </lineage>
</organism>
<dbReference type="Proteomes" id="UP000064189">
    <property type="component" value="Unassembled WGS sequence"/>
</dbReference>
<feature type="transmembrane region" description="Helical" evidence="1">
    <location>
        <begin position="23"/>
        <end position="46"/>
    </location>
</feature>
<keyword evidence="3" id="KW-1185">Reference proteome</keyword>
<comment type="caution">
    <text evidence="2">The sequence shown here is derived from an EMBL/GenBank/DDBJ whole genome shotgun (WGS) entry which is preliminary data.</text>
</comment>
<evidence type="ECO:0000313" key="3">
    <source>
        <dbReference type="Proteomes" id="UP000064189"/>
    </source>
</evidence>
<accession>A0A109MSS3</accession>
<keyword evidence="1" id="KW-0812">Transmembrane</keyword>